<keyword evidence="10" id="KW-1185">Reference proteome</keyword>
<dbReference type="InterPro" id="IPR008971">
    <property type="entry name" value="HSP40/DnaJ_pept-bd"/>
</dbReference>
<dbReference type="GO" id="GO:0008270">
    <property type="term" value="F:zinc ion binding"/>
    <property type="evidence" value="ECO:0007669"/>
    <property type="project" value="UniProtKB-KW"/>
</dbReference>
<sequence>MVKDTKLYDYLGVPPTATDAEIKKSYRKLALKYHPDKSKDAKDAEKFKEISHAYDILSDSQKREVYDRYGEEGLSGEGGMGPGMSAEDLFSQFFGGSVFGGGSRRGNQSVRKGRDMAHALKVSLEDLYKGKTTKLQLTKSVICSGCQGRGGKSGVNTTCHTCSGTGMKITMRQLGPMVQQIQQQCPACNGEGEIINEKDKCKKCKARKTLNEVKQLEVHIEKGMKDGQKIVFKGEADQSPGIEPGDIIIVIEEKKHDTFKRRGDNLITDVKINLVTALAGGNFHVKHLDNRVLNVEILPGEVIKPGEMKTISGEGMPSHRHHNNGDLLVNFIIEFPQQNWTTPETILALRSILPPAIPVSPIPDDVLVEEVVLSSLESSNNQGHGHHDVDMDDDEDGSHGPAGVQCTQQ</sequence>
<dbReference type="GO" id="GO:0006457">
    <property type="term" value="P:protein folding"/>
    <property type="evidence" value="ECO:0007669"/>
    <property type="project" value="InterPro"/>
</dbReference>
<dbReference type="InterPro" id="IPR001623">
    <property type="entry name" value="DnaJ_domain"/>
</dbReference>
<accession>A0A2T9YZ61</accession>
<evidence type="ECO:0000313" key="9">
    <source>
        <dbReference type="EMBL" id="PVU97586.1"/>
    </source>
</evidence>
<feature type="domain" description="J" evidence="7">
    <location>
        <begin position="6"/>
        <end position="70"/>
    </location>
</feature>
<dbReference type="FunFam" id="1.10.287.110:FF:000048">
    <property type="entry name" value="DnaJ family protein"/>
    <property type="match status" value="1"/>
</dbReference>
<dbReference type="STRING" id="61424.A0A2T9YZ61"/>
<dbReference type="Gene3D" id="2.10.230.10">
    <property type="entry name" value="Heat shock protein DnaJ, cysteine-rich domain"/>
    <property type="match status" value="1"/>
</dbReference>
<dbReference type="PROSITE" id="PS50076">
    <property type="entry name" value="DNAJ_2"/>
    <property type="match status" value="1"/>
</dbReference>
<dbReference type="AlphaFoldDB" id="A0A2T9YZ61"/>
<evidence type="ECO:0000259" key="8">
    <source>
        <dbReference type="PROSITE" id="PS51188"/>
    </source>
</evidence>
<dbReference type="PANTHER" id="PTHR43888">
    <property type="entry name" value="DNAJ-LIKE-2, ISOFORM A-RELATED"/>
    <property type="match status" value="1"/>
</dbReference>
<keyword evidence="4 5" id="KW-0862">Zinc</keyword>
<dbReference type="InterPro" id="IPR036410">
    <property type="entry name" value="HSP_DnaJ_Cys-rich_dom_sf"/>
</dbReference>
<dbReference type="OrthoDB" id="550424at2759"/>
<proteinExistence type="inferred from homology"/>
<evidence type="ECO:0000259" key="7">
    <source>
        <dbReference type="PROSITE" id="PS50076"/>
    </source>
</evidence>
<dbReference type="Pfam" id="PF01556">
    <property type="entry name" value="DnaJ_C"/>
    <property type="match status" value="1"/>
</dbReference>
<dbReference type="InterPro" id="IPR002939">
    <property type="entry name" value="DnaJ_C"/>
</dbReference>
<dbReference type="InterPro" id="IPR018253">
    <property type="entry name" value="DnaJ_domain_CS"/>
</dbReference>
<evidence type="ECO:0008006" key="11">
    <source>
        <dbReference type="Google" id="ProtNLM"/>
    </source>
</evidence>
<dbReference type="SUPFAM" id="SSF46565">
    <property type="entry name" value="Chaperone J-domain"/>
    <property type="match status" value="1"/>
</dbReference>
<dbReference type="GO" id="GO:0030544">
    <property type="term" value="F:Hsp70 protein binding"/>
    <property type="evidence" value="ECO:0007669"/>
    <property type="project" value="InterPro"/>
</dbReference>
<evidence type="ECO:0000256" key="4">
    <source>
        <dbReference type="ARBA" id="ARBA00022833"/>
    </source>
</evidence>
<dbReference type="GO" id="GO:0009408">
    <property type="term" value="P:response to heat"/>
    <property type="evidence" value="ECO:0007669"/>
    <property type="project" value="InterPro"/>
</dbReference>
<evidence type="ECO:0000256" key="5">
    <source>
        <dbReference type="PROSITE-ProRule" id="PRU00546"/>
    </source>
</evidence>
<dbReference type="SUPFAM" id="SSF57938">
    <property type="entry name" value="DnaJ/Hsp40 cysteine-rich domain"/>
    <property type="match status" value="1"/>
</dbReference>
<dbReference type="Proteomes" id="UP000245699">
    <property type="component" value="Unassembled WGS sequence"/>
</dbReference>
<name>A0A2T9YZ61_9FUNG</name>
<evidence type="ECO:0000256" key="1">
    <source>
        <dbReference type="ARBA" id="ARBA00022723"/>
    </source>
</evidence>
<dbReference type="PROSITE" id="PS00636">
    <property type="entry name" value="DNAJ_1"/>
    <property type="match status" value="1"/>
</dbReference>
<dbReference type="FunFam" id="2.10.230.10:FF:000001">
    <property type="entry name" value="DnaJ subfamily A member 2"/>
    <property type="match status" value="1"/>
</dbReference>
<feature type="domain" description="CR-type" evidence="8">
    <location>
        <begin position="130"/>
        <end position="213"/>
    </location>
</feature>
<comment type="caution">
    <text evidence="9">The sequence shown here is derived from an EMBL/GenBank/DDBJ whole genome shotgun (WGS) entry which is preliminary data.</text>
</comment>
<dbReference type="SUPFAM" id="SSF49493">
    <property type="entry name" value="HSP40/DnaJ peptide-binding domain"/>
    <property type="match status" value="2"/>
</dbReference>
<dbReference type="Pfam" id="PF00226">
    <property type="entry name" value="DnaJ"/>
    <property type="match status" value="1"/>
</dbReference>
<dbReference type="FunFam" id="2.60.260.20:FF:000003">
    <property type="entry name" value="DnaJ subfamily A member 2"/>
    <property type="match status" value="1"/>
</dbReference>
<dbReference type="CDD" id="cd10747">
    <property type="entry name" value="DnaJ_C"/>
    <property type="match status" value="1"/>
</dbReference>
<dbReference type="GO" id="GO:0051082">
    <property type="term" value="F:unfolded protein binding"/>
    <property type="evidence" value="ECO:0007669"/>
    <property type="project" value="InterPro"/>
</dbReference>
<feature type="region of interest" description="Disordered" evidence="6">
    <location>
        <begin position="377"/>
        <end position="409"/>
    </location>
</feature>
<evidence type="ECO:0000256" key="3">
    <source>
        <dbReference type="ARBA" id="ARBA00022771"/>
    </source>
</evidence>
<evidence type="ECO:0000313" key="10">
    <source>
        <dbReference type="Proteomes" id="UP000245699"/>
    </source>
</evidence>
<reference evidence="9 10" key="1">
    <citation type="journal article" date="2018" name="MBio">
        <title>Comparative Genomics Reveals the Core Gene Toolbox for the Fungus-Insect Symbiosis.</title>
        <authorList>
            <person name="Wang Y."/>
            <person name="Stata M."/>
            <person name="Wang W."/>
            <person name="Stajich J.E."/>
            <person name="White M.M."/>
            <person name="Moncalvo J.M."/>
        </authorList>
    </citation>
    <scope>NUCLEOTIDE SEQUENCE [LARGE SCALE GENOMIC DNA]</scope>
    <source>
        <strain evidence="9 10">AUS-77-4</strain>
    </source>
</reference>
<protein>
    <recommendedName>
        <fullName evidence="11">J domain-containing protein</fullName>
    </recommendedName>
</protein>
<dbReference type="Pfam" id="PF00684">
    <property type="entry name" value="DnaJ_CXXCXGXG"/>
    <property type="match status" value="1"/>
</dbReference>
<dbReference type="SMART" id="SM00271">
    <property type="entry name" value="DnaJ"/>
    <property type="match status" value="1"/>
</dbReference>
<organism evidence="9 10">
    <name type="scientific">Furculomyces boomerangus</name>
    <dbReference type="NCBI Taxonomy" id="61424"/>
    <lineage>
        <taxon>Eukaryota</taxon>
        <taxon>Fungi</taxon>
        <taxon>Fungi incertae sedis</taxon>
        <taxon>Zoopagomycota</taxon>
        <taxon>Kickxellomycotina</taxon>
        <taxon>Harpellomycetes</taxon>
        <taxon>Harpellales</taxon>
        <taxon>Harpellaceae</taxon>
        <taxon>Furculomyces</taxon>
    </lineage>
</organism>
<dbReference type="GO" id="GO:0005524">
    <property type="term" value="F:ATP binding"/>
    <property type="evidence" value="ECO:0007669"/>
    <property type="project" value="InterPro"/>
</dbReference>
<dbReference type="PRINTS" id="PR00625">
    <property type="entry name" value="JDOMAIN"/>
</dbReference>
<dbReference type="PROSITE" id="PS51188">
    <property type="entry name" value="ZF_CR"/>
    <property type="match status" value="1"/>
</dbReference>
<dbReference type="InterPro" id="IPR044713">
    <property type="entry name" value="DNJA1/2-like"/>
</dbReference>
<dbReference type="InterPro" id="IPR012724">
    <property type="entry name" value="DnaJ"/>
</dbReference>
<dbReference type="CDD" id="cd06257">
    <property type="entry name" value="DnaJ"/>
    <property type="match status" value="1"/>
</dbReference>
<dbReference type="HAMAP" id="MF_01152">
    <property type="entry name" value="DnaJ"/>
    <property type="match status" value="1"/>
</dbReference>
<dbReference type="InterPro" id="IPR001305">
    <property type="entry name" value="HSP_DnaJ_Cys-rich_dom"/>
</dbReference>
<dbReference type="EMBL" id="MBFT01000104">
    <property type="protein sequence ID" value="PVU97586.1"/>
    <property type="molecule type" value="Genomic_DNA"/>
</dbReference>
<dbReference type="CDD" id="cd10719">
    <property type="entry name" value="DnaJ_zf"/>
    <property type="match status" value="1"/>
</dbReference>
<keyword evidence="3 5" id="KW-0863">Zinc-finger</keyword>
<keyword evidence="1 5" id="KW-0479">Metal-binding</keyword>
<keyword evidence="2" id="KW-0677">Repeat</keyword>
<dbReference type="InterPro" id="IPR036869">
    <property type="entry name" value="J_dom_sf"/>
</dbReference>
<feature type="zinc finger region" description="CR-type" evidence="5">
    <location>
        <begin position="130"/>
        <end position="213"/>
    </location>
</feature>
<dbReference type="Gene3D" id="1.10.287.110">
    <property type="entry name" value="DnaJ domain"/>
    <property type="match status" value="1"/>
</dbReference>
<gene>
    <name evidence="9" type="ORF">BB559_001977</name>
</gene>
<dbReference type="Gene3D" id="2.60.260.20">
    <property type="entry name" value="Urease metallochaperone UreE, N-terminal domain"/>
    <property type="match status" value="2"/>
</dbReference>
<evidence type="ECO:0000256" key="6">
    <source>
        <dbReference type="SAM" id="MobiDB-lite"/>
    </source>
</evidence>
<evidence type="ECO:0000256" key="2">
    <source>
        <dbReference type="ARBA" id="ARBA00022737"/>
    </source>
</evidence>